<keyword evidence="3" id="KW-1185">Reference proteome</keyword>
<gene>
    <name evidence="2" type="ORF">C8D97_11278</name>
</gene>
<dbReference type="Gene3D" id="1.20.120.1370">
    <property type="entry name" value="Regulator of RNA polymerase sigma(70) subunit, domain 4"/>
    <property type="match status" value="1"/>
</dbReference>
<dbReference type="OrthoDB" id="6195798at2"/>
<evidence type="ECO:0000313" key="2">
    <source>
        <dbReference type="EMBL" id="PWK46842.1"/>
    </source>
</evidence>
<dbReference type="AlphaFoldDB" id="A0A316FFK0"/>
<dbReference type="InterPro" id="IPR012312">
    <property type="entry name" value="Hemerythrin-like"/>
</dbReference>
<comment type="caution">
    <text evidence="2">The sequence shown here is derived from an EMBL/GenBank/DDBJ whole genome shotgun (WGS) entry which is preliminary data.</text>
</comment>
<dbReference type="InterPro" id="IPR038309">
    <property type="entry name" value="Rsd/AlgQ_sf"/>
</dbReference>
<proteinExistence type="predicted"/>
<organism evidence="2 3">
    <name type="scientific">Pleionea mediterranea</name>
    <dbReference type="NCBI Taxonomy" id="523701"/>
    <lineage>
        <taxon>Bacteria</taxon>
        <taxon>Pseudomonadati</taxon>
        <taxon>Pseudomonadota</taxon>
        <taxon>Gammaproteobacteria</taxon>
        <taxon>Oceanospirillales</taxon>
        <taxon>Pleioneaceae</taxon>
        <taxon>Pleionea</taxon>
    </lineage>
</organism>
<name>A0A316FFK0_9GAMM</name>
<protein>
    <submittedName>
        <fullName evidence="2">Hemerythrin HHE cation binding domain-containing protein</fullName>
    </submittedName>
</protein>
<sequence>MSRLVDELKKEHQAIVENLTKIKTLGVTSAEGQKKLALAKKSLLAHLKKEDEQLYPKLNQEAQKNPDLKRTLDLFAKDMNNISSAALKFFDKYDGGGSGIEFAKDFGSLVATLSQRIQKEERIIYAKYDEIA</sequence>
<evidence type="ECO:0000313" key="3">
    <source>
        <dbReference type="Proteomes" id="UP000245790"/>
    </source>
</evidence>
<dbReference type="RefSeq" id="WP_109764713.1">
    <property type="nucleotide sequence ID" value="NZ_QGGU01000012.1"/>
</dbReference>
<dbReference type="Pfam" id="PF01814">
    <property type="entry name" value="Hemerythrin"/>
    <property type="match status" value="1"/>
</dbReference>
<feature type="domain" description="Hemerythrin-like" evidence="1">
    <location>
        <begin position="4"/>
        <end position="127"/>
    </location>
</feature>
<reference evidence="2 3" key="1">
    <citation type="submission" date="2018-05" db="EMBL/GenBank/DDBJ databases">
        <title>Genomic Encyclopedia of Type Strains, Phase IV (KMG-IV): sequencing the most valuable type-strain genomes for metagenomic binning, comparative biology and taxonomic classification.</title>
        <authorList>
            <person name="Goeker M."/>
        </authorList>
    </citation>
    <scope>NUCLEOTIDE SEQUENCE [LARGE SCALE GENOMIC DNA]</scope>
    <source>
        <strain evidence="2 3">DSM 25350</strain>
    </source>
</reference>
<accession>A0A316FFK0</accession>
<evidence type="ECO:0000259" key="1">
    <source>
        <dbReference type="Pfam" id="PF01814"/>
    </source>
</evidence>
<dbReference type="Proteomes" id="UP000245790">
    <property type="component" value="Unassembled WGS sequence"/>
</dbReference>
<dbReference type="EMBL" id="QGGU01000012">
    <property type="protein sequence ID" value="PWK46842.1"/>
    <property type="molecule type" value="Genomic_DNA"/>
</dbReference>